<name>A0ACC1SFF3_9HYPO</name>
<keyword evidence="2" id="KW-1185">Reference proteome</keyword>
<gene>
    <name evidence="1" type="ORF">NM208_g5838</name>
</gene>
<dbReference type="Proteomes" id="UP001148629">
    <property type="component" value="Unassembled WGS sequence"/>
</dbReference>
<evidence type="ECO:0000313" key="1">
    <source>
        <dbReference type="EMBL" id="KAJ3538593.1"/>
    </source>
</evidence>
<reference evidence="1" key="1">
    <citation type="submission" date="2022-08" db="EMBL/GenBank/DDBJ databases">
        <title>Genome Sequence of Fusarium decemcellulare.</title>
        <authorList>
            <person name="Buettner E."/>
        </authorList>
    </citation>
    <scope>NUCLEOTIDE SEQUENCE</scope>
    <source>
        <strain evidence="1">Babe19</strain>
    </source>
</reference>
<evidence type="ECO:0000313" key="2">
    <source>
        <dbReference type="Proteomes" id="UP001148629"/>
    </source>
</evidence>
<sequence>MEVAKRQIKLNSGIAAWKIGIRETFNSVGPEDYITFELTGAVRAVTAALASDESLPVQMLEVLDDVTINKVTLELMRKFNGTGDSVFYNTYQAYLKKTTANVVNHLAEARKGGFRLGFKVIDDSYNSIAQGALKRQLGDVGASGSSSVPFPSVKLLLCSHNKESLSEALDLYQERTRKNLPTTPVAFAQLHGMSHTVTFSLLQ</sequence>
<comment type="caution">
    <text evidence="1">The sequence shown here is derived from an EMBL/GenBank/DDBJ whole genome shotgun (WGS) entry which is preliminary data.</text>
</comment>
<accession>A0ACC1SFF3</accession>
<organism evidence="1 2">
    <name type="scientific">Fusarium decemcellulare</name>
    <dbReference type="NCBI Taxonomy" id="57161"/>
    <lineage>
        <taxon>Eukaryota</taxon>
        <taxon>Fungi</taxon>
        <taxon>Dikarya</taxon>
        <taxon>Ascomycota</taxon>
        <taxon>Pezizomycotina</taxon>
        <taxon>Sordariomycetes</taxon>
        <taxon>Hypocreomycetidae</taxon>
        <taxon>Hypocreales</taxon>
        <taxon>Nectriaceae</taxon>
        <taxon>Fusarium</taxon>
        <taxon>Fusarium decemcellulare species complex</taxon>
    </lineage>
</organism>
<protein>
    <submittedName>
        <fullName evidence="1">Uncharacterized protein</fullName>
    </submittedName>
</protein>
<dbReference type="EMBL" id="JANRMS010000510">
    <property type="protein sequence ID" value="KAJ3538593.1"/>
    <property type="molecule type" value="Genomic_DNA"/>
</dbReference>
<proteinExistence type="predicted"/>